<keyword evidence="2" id="KW-1185">Reference proteome</keyword>
<protein>
    <submittedName>
        <fullName evidence="1">Uncharacterized protein</fullName>
    </submittedName>
</protein>
<reference evidence="1 2" key="1">
    <citation type="journal article" date="2018" name="Mol. Biol. Evol.">
        <title>Broad Genomic Sampling Reveals a Smut Pathogenic Ancestry of the Fungal Clade Ustilaginomycotina.</title>
        <authorList>
            <person name="Kijpornyongpan T."/>
            <person name="Mondo S.J."/>
            <person name="Barry K."/>
            <person name="Sandor L."/>
            <person name="Lee J."/>
            <person name="Lipzen A."/>
            <person name="Pangilinan J."/>
            <person name="LaButti K."/>
            <person name="Hainaut M."/>
            <person name="Henrissat B."/>
            <person name="Grigoriev I.V."/>
            <person name="Spatafora J.W."/>
            <person name="Aime M.C."/>
        </authorList>
    </citation>
    <scope>NUCLEOTIDE SEQUENCE [LARGE SCALE GENOMIC DNA]</scope>
    <source>
        <strain evidence="1 2">MCA 4658</strain>
    </source>
</reference>
<dbReference type="RefSeq" id="XP_025370576.1">
    <property type="nucleotide sequence ID" value="XM_025517733.1"/>
</dbReference>
<dbReference type="AlphaFoldDB" id="A0A316W0P3"/>
<dbReference type="GeneID" id="37039603"/>
<dbReference type="EMBL" id="KZ819370">
    <property type="protein sequence ID" value="PWN43416.1"/>
    <property type="molecule type" value="Genomic_DNA"/>
</dbReference>
<name>A0A316W0P3_9BASI</name>
<accession>A0A316W0P3</accession>
<dbReference type="InParanoid" id="A0A316W0P3"/>
<sequence>MSTRRETRVPSDACAGWCADLGSLCGGRGRSSRALQATRPIKVKSSHEAAASCSFMIARQIDRTLIACAITFATLPPSSSIQQLYSVDANSHMHYAAAADVVVNLDSVAQVAKEWPDAGQAHQWLLSDLLCRGERGSG</sequence>
<evidence type="ECO:0000313" key="1">
    <source>
        <dbReference type="EMBL" id="PWN43416.1"/>
    </source>
</evidence>
<organism evidence="1 2">
    <name type="scientific">Ceraceosorus guamensis</name>
    <dbReference type="NCBI Taxonomy" id="1522189"/>
    <lineage>
        <taxon>Eukaryota</taxon>
        <taxon>Fungi</taxon>
        <taxon>Dikarya</taxon>
        <taxon>Basidiomycota</taxon>
        <taxon>Ustilaginomycotina</taxon>
        <taxon>Exobasidiomycetes</taxon>
        <taxon>Ceraceosorales</taxon>
        <taxon>Ceraceosoraceae</taxon>
        <taxon>Ceraceosorus</taxon>
    </lineage>
</organism>
<evidence type="ECO:0000313" key="2">
    <source>
        <dbReference type="Proteomes" id="UP000245783"/>
    </source>
</evidence>
<proteinExistence type="predicted"/>
<gene>
    <name evidence="1" type="ORF">IE81DRAFT_90528</name>
</gene>
<dbReference type="Proteomes" id="UP000245783">
    <property type="component" value="Unassembled WGS sequence"/>
</dbReference>